<keyword evidence="2" id="KW-0067">ATP-binding</keyword>
<dbReference type="AlphaFoldDB" id="A0A7D9JD83"/>
<evidence type="ECO:0000256" key="1">
    <source>
        <dbReference type="ARBA" id="ARBA00022741"/>
    </source>
</evidence>
<evidence type="ECO:0000313" key="4">
    <source>
        <dbReference type="Proteomes" id="UP001152795"/>
    </source>
</evidence>
<keyword evidence="1" id="KW-0547">Nucleotide-binding</keyword>
<proteinExistence type="predicted"/>
<dbReference type="Gene3D" id="3.40.50.300">
    <property type="entry name" value="P-loop containing nucleotide triphosphate hydrolases"/>
    <property type="match status" value="1"/>
</dbReference>
<dbReference type="GO" id="GO:0005524">
    <property type="term" value="F:ATP binding"/>
    <property type="evidence" value="ECO:0007669"/>
    <property type="project" value="UniProtKB-KW"/>
</dbReference>
<dbReference type="Pfam" id="PF01121">
    <property type="entry name" value="CoaE"/>
    <property type="match status" value="1"/>
</dbReference>
<dbReference type="SUPFAM" id="SSF52540">
    <property type="entry name" value="P-loop containing nucleoside triphosphate hydrolases"/>
    <property type="match status" value="1"/>
</dbReference>
<name>A0A7D9JD83_PARCT</name>
<dbReference type="Proteomes" id="UP001152795">
    <property type="component" value="Unassembled WGS sequence"/>
</dbReference>
<dbReference type="CDD" id="cd02022">
    <property type="entry name" value="DPCK"/>
    <property type="match status" value="1"/>
</dbReference>
<gene>
    <name evidence="3" type="ORF">PACLA_8A065366</name>
</gene>
<dbReference type="GO" id="GO:0004140">
    <property type="term" value="F:dephospho-CoA kinase activity"/>
    <property type="evidence" value="ECO:0007669"/>
    <property type="project" value="InterPro"/>
</dbReference>
<dbReference type="InterPro" id="IPR001977">
    <property type="entry name" value="Depp_CoAkinase"/>
</dbReference>
<organism evidence="3 4">
    <name type="scientific">Paramuricea clavata</name>
    <name type="common">Red gorgonian</name>
    <name type="synonym">Violescent sea-whip</name>
    <dbReference type="NCBI Taxonomy" id="317549"/>
    <lineage>
        <taxon>Eukaryota</taxon>
        <taxon>Metazoa</taxon>
        <taxon>Cnidaria</taxon>
        <taxon>Anthozoa</taxon>
        <taxon>Octocorallia</taxon>
        <taxon>Malacalcyonacea</taxon>
        <taxon>Plexauridae</taxon>
        <taxon>Paramuricea</taxon>
    </lineage>
</organism>
<keyword evidence="4" id="KW-1185">Reference proteome</keyword>
<dbReference type="PANTHER" id="PTHR10695:SF46">
    <property type="entry name" value="BIFUNCTIONAL COENZYME A SYNTHASE-RELATED"/>
    <property type="match status" value="1"/>
</dbReference>
<dbReference type="PROSITE" id="PS51219">
    <property type="entry name" value="DPCK"/>
    <property type="match status" value="1"/>
</dbReference>
<dbReference type="PANTHER" id="PTHR10695">
    <property type="entry name" value="DEPHOSPHO-COA KINASE-RELATED"/>
    <property type="match status" value="1"/>
</dbReference>
<evidence type="ECO:0000256" key="2">
    <source>
        <dbReference type="ARBA" id="ARBA00022840"/>
    </source>
</evidence>
<sequence>MNKIIVVYCDPDTQLSRLMRRNDYTKEEALQRITAQLALNEKCQWATHVVDNSRSSAETMQQVEKIHKELTSSWAFLRVRIAFVTILAGIALACCWVIQWIW</sequence>
<comment type="caution">
    <text evidence="3">The sequence shown here is derived from an EMBL/GenBank/DDBJ whole genome shotgun (WGS) entry which is preliminary data.</text>
</comment>
<dbReference type="EMBL" id="CACRXK020014669">
    <property type="protein sequence ID" value="CAB4027216.1"/>
    <property type="molecule type" value="Genomic_DNA"/>
</dbReference>
<keyword evidence="3" id="KW-0808">Transferase</keyword>
<accession>A0A7D9JD83</accession>
<protein>
    <submittedName>
        <fullName evidence="3">Dephospho- kinase domain-containing</fullName>
    </submittedName>
</protein>
<keyword evidence="3" id="KW-0418">Kinase</keyword>
<dbReference type="InterPro" id="IPR027417">
    <property type="entry name" value="P-loop_NTPase"/>
</dbReference>
<dbReference type="GO" id="GO:0015937">
    <property type="term" value="P:coenzyme A biosynthetic process"/>
    <property type="evidence" value="ECO:0007669"/>
    <property type="project" value="InterPro"/>
</dbReference>
<reference evidence="3" key="1">
    <citation type="submission" date="2020-04" db="EMBL/GenBank/DDBJ databases">
        <authorList>
            <person name="Alioto T."/>
            <person name="Alioto T."/>
            <person name="Gomez Garrido J."/>
        </authorList>
    </citation>
    <scope>NUCLEOTIDE SEQUENCE</scope>
    <source>
        <strain evidence="3">A484AB</strain>
    </source>
</reference>
<evidence type="ECO:0000313" key="3">
    <source>
        <dbReference type="EMBL" id="CAB4027216.1"/>
    </source>
</evidence>
<dbReference type="OrthoDB" id="247245at2759"/>